<proteinExistence type="predicted"/>
<evidence type="ECO:0000256" key="1">
    <source>
        <dbReference type="ARBA" id="ARBA00023196"/>
    </source>
</evidence>
<dbReference type="EMBL" id="LNXW01000013">
    <property type="protein sequence ID" value="KTC79537.1"/>
    <property type="molecule type" value="Genomic_DNA"/>
</dbReference>
<reference evidence="3 4" key="1">
    <citation type="submission" date="2015-11" db="EMBL/GenBank/DDBJ databases">
        <title>Genomic analysis of 38 Legionella species identifies large and diverse effector repertoires.</title>
        <authorList>
            <person name="Burstein D."/>
            <person name="Amaro F."/>
            <person name="Zusman T."/>
            <person name="Lifshitz Z."/>
            <person name="Cohen O."/>
            <person name="Gilbert J.A."/>
            <person name="Pupko T."/>
            <person name="Shuman H.A."/>
            <person name="Segal G."/>
        </authorList>
    </citation>
    <scope>NUCLEOTIDE SEQUENCE [LARGE SCALE GENOMIC DNA]</scope>
    <source>
        <strain evidence="3 4">ORW</strain>
    </source>
</reference>
<dbReference type="InterPro" id="IPR020546">
    <property type="entry name" value="ATP_synth_F1_dsu/esu_N"/>
</dbReference>
<dbReference type="Pfam" id="PF02823">
    <property type="entry name" value="ATP-synt_DE_N"/>
    <property type="match status" value="1"/>
</dbReference>
<name>A0A0W0S8V6_9GAMM</name>
<keyword evidence="3" id="KW-0378">Hydrolase</keyword>
<dbReference type="RefSeq" id="WP_058387674.1">
    <property type="nucleotide sequence ID" value="NZ_LNXW01000013.1"/>
</dbReference>
<evidence type="ECO:0000313" key="3">
    <source>
        <dbReference type="EMBL" id="KTC79537.1"/>
    </source>
</evidence>
<accession>A0A0W0S8V6</accession>
<evidence type="ECO:0000313" key="4">
    <source>
        <dbReference type="Proteomes" id="UP000054921"/>
    </source>
</evidence>
<dbReference type="PATRIC" id="fig|28084.5.peg.1690"/>
<dbReference type="AlphaFoldDB" id="A0A0W0S8V6"/>
<feature type="domain" description="ATP synthase F1 complex delta/epsilon subunit N-terminal" evidence="2">
    <location>
        <begin position="20"/>
        <end position="81"/>
    </location>
</feature>
<dbReference type="Gene3D" id="2.60.15.10">
    <property type="entry name" value="F0F1 ATP synthase delta/epsilon subunit, N-terminal"/>
    <property type="match status" value="1"/>
</dbReference>
<dbReference type="GO" id="GO:0045259">
    <property type="term" value="C:proton-transporting ATP synthase complex"/>
    <property type="evidence" value="ECO:0007669"/>
    <property type="project" value="UniProtKB-KW"/>
</dbReference>
<sequence>MATFTLHLHSALQEEQVNGVVSFIGEDDSGQFGLLAHHTRMMTCLNYGLARFRYEEGKSEYLAIPSGLLYFIDNDLHILTRHYIRSPSCQDILFAIDQQLQREEKKLIAIKESIHRLDYEMVKSLLELKNKDWHDL</sequence>
<dbReference type="GO" id="GO:0016787">
    <property type="term" value="F:hydrolase activity"/>
    <property type="evidence" value="ECO:0007669"/>
    <property type="project" value="UniProtKB-KW"/>
</dbReference>
<dbReference type="OrthoDB" id="272739at2"/>
<evidence type="ECO:0000259" key="2">
    <source>
        <dbReference type="Pfam" id="PF02823"/>
    </source>
</evidence>
<dbReference type="STRING" id="28084.Lche_1557"/>
<keyword evidence="1" id="KW-0066">ATP synthesis</keyword>
<gene>
    <name evidence="3" type="primary">atpC_1</name>
    <name evidence="3" type="ORF">Lche_1557</name>
</gene>
<dbReference type="Proteomes" id="UP000054921">
    <property type="component" value="Unassembled WGS sequence"/>
</dbReference>
<dbReference type="GO" id="GO:0015986">
    <property type="term" value="P:proton motive force-driven ATP synthesis"/>
    <property type="evidence" value="ECO:0007669"/>
    <property type="project" value="InterPro"/>
</dbReference>
<comment type="caution">
    <text evidence="3">The sequence shown here is derived from an EMBL/GenBank/DDBJ whole genome shotgun (WGS) entry which is preliminary data.</text>
</comment>
<keyword evidence="1" id="KW-0139">CF(1)</keyword>
<dbReference type="SUPFAM" id="SSF51344">
    <property type="entry name" value="Epsilon subunit of F1F0-ATP synthase N-terminal domain"/>
    <property type="match status" value="1"/>
</dbReference>
<organism evidence="3 4">
    <name type="scientific">Legionella cherrii</name>
    <dbReference type="NCBI Taxonomy" id="28084"/>
    <lineage>
        <taxon>Bacteria</taxon>
        <taxon>Pseudomonadati</taxon>
        <taxon>Pseudomonadota</taxon>
        <taxon>Gammaproteobacteria</taxon>
        <taxon>Legionellales</taxon>
        <taxon>Legionellaceae</taxon>
        <taxon>Legionella</taxon>
    </lineage>
</organism>
<dbReference type="InterPro" id="IPR036771">
    <property type="entry name" value="ATPsynth_dsu/esu_N"/>
</dbReference>
<dbReference type="EC" id="3.6.3.14" evidence="3"/>
<protein>
    <submittedName>
        <fullName evidence="3">F-type H-transporting ATPase epsilon chain</fullName>
        <ecNumber evidence="3">3.6.3.14</ecNumber>
    </submittedName>
</protein>